<comment type="subunit">
    <text evidence="14">Homodimer.</text>
</comment>
<comment type="catalytic activity">
    <reaction evidence="10">
        <text>malonyl-[ACP] + acetyl-CoA + H(+) = 3-oxobutanoyl-[ACP] + CO2 + CoA</text>
        <dbReference type="Rhea" id="RHEA:12080"/>
        <dbReference type="Rhea" id="RHEA-COMP:9623"/>
        <dbReference type="Rhea" id="RHEA-COMP:9625"/>
        <dbReference type="ChEBI" id="CHEBI:15378"/>
        <dbReference type="ChEBI" id="CHEBI:16526"/>
        <dbReference type="ChEBI" id="CHEBI:57287"/>
        <dbReference type="ChEBI" id="CHEBI:57288"/>
        <dbReference type="ChEBI" id="CHEBI:78449"/>
        <dbReference type="ChEBI" id="CHEBI:78450"/>
        <dbReference type="EC" id="2.3.1.180"/>
    </reaction>
    <physiologicalReaction direction="left-to-right" evidence="10">
        <dbReference type="Rhea" id="RHEA:12081"/>
    </physiologicalReaction>
</comment>
<evidence type="ECO:0000256" key="12">
    <source>
        <dbReference type="ARBA" id="ARBA00052467"/>
    </source>
</evidence>
<reference evidence="17 18" key="1">
    <citation type="submission" date="2017-08" db="EMBL/GenBank/DDBJ databases">
        <title>Genomes of Fischerella (Mastigocladus) sp. strains.</title>
        <authorList>
            <person name="Miller S.R."/>
        </authorList>
    </citation>
    <scope>NUCLEOTIDE SEQUENCE [LARGE SCALE GENOMIC DNA]</scope>
    <source>
        <strain evidence="17 18">CCMEE 5323</strain>
    </source>
</reference>
<evidence type="ECO:0000256" key="5">
    <source>
        <dbReference type="ARBA" id="ARBA00022832"/>
    </source>
</evidence>
<dbReference type="Gene3D" id="3.40.47.10">
    <property type="match status" value="1"/>
</dbReference>
<evidence type="ECO:0000313" key="17">
    <source>
        <dbReference type="EMBL" id="PLZ93874.1"/>
    </source>
</evidence>
<keyword evidence="8 14" id="KW-0511">Multifunctional enzyme</keyword>
<evidence type="ECO:0000256" key="11">
    <source>
        <dbReference type="ARBA" id="ARBA00052407"/>
    </source>
</evidence>
<dbReference type="GO" id="GO:0033818">
    <property type="term" value="F:beta-ketoacyl-acyl-carrier-protein synthase III activity"/>
    <property type="evidence" value="ECO:0007669"/>
    <property type="project" value="UniProtKB-UniRule"/>
</dbReference>
<accession>A0A2N6K8G0</accession>
<feature type="domain" description="Beta-ketoacyl-[acyl-carrier-protein] synthase III N-terminal" evidence="16">
    <location>
        <begin position="107"/>
        <end position="184"/>
    </location>
</feature>
<comment type="catalytic activity">
    <reaction evidence="13">
        <text>3-methylbutanoyl-CoA + malonyl-[ACP] + H(+) = 5-methyl-3-oxohexanoyl-[ACP] + CO2 + CoA</text>
        <dbReference type="Rhea" id="RHEA:42272"/>
        <dbReference type="Rhea" id="RHEA-COMP:9623"/>
        <dbReference type="Rhea" id="RHEA-COMP:9941"/>
        <dbReference type="ChEBI" id="CHEBI:15378"/>
        <dbReference type="ChEBI" id="CHEBI:16526"/>
        <dbReference type="ChEBI" id="CHEBI:57287"/>
        <dbReference type="ChEBI" id="CHEBI:57345"/>
        <dbReference type="ChEBI" id="CHEBI:78449"/>
        <dbReference type="ChEBI" id="CHEBI:78822"/>
        <dbReference type="EC" id="2.3.1.300"/>
    </reaction>
    <physiologicalReaction direction="left-to-right" evidence="13">
        <dbReference type="Rhea" id="RHEA:42273"/>
    </physiologicalReaction>
</comment>
<comment type="similarity">
    <text evidence="2 14">Belongs to the thiolase-like superfamily. FabH family.</text>
</comment>
<dbReference type="Pfam" id="PF08541">
    <property type="entry name" value="ACP_syn_III_C"/>
    <property type="match status" value="1"/>
</dbReference>
<keyword evidence="9 14" id="KW-0012">Acyltransferase</keyword>
<evidence type="ECO:0000256" key="13">
    <source>
        <dbReference type="ARBA" id="ARBA00052985"/>
    </source>
</evidence>
<dbReference type="GO" id="GO:0004315">
    <property type="term" value="F:3-oxoacyl-[acyl-carrier-protein] synthase activity"/>
    <property type="evidence" value="ECO:0007669"/>
    <property type="project" value="InterPro"/>
</dbReference>
<evidence type="ECO:0000256" key="1">
    <source>
        <dbReference type="ARBA" id="ARBA00005194"/>
    </source>
</evidence>
<dbReference type="GO" id="GO:0006633">
    <property type="term" value="P:fatty acid biosynthetic process"/>
    <property type="evidence" value="ECO:0007669"/>
    <property type="project" value="UniProtKB-UniRule"/>
</dbReference>
<dbReference type="EC" id="2.3.1.180" evidence="14"/>
<dbReference type="CDD" id="cd00830">
    <property type="entry name" value="KAS_III"/>
    <property type="match status" value="1"/>
</dbReference>
<dbReference type="SUPFAM" id="SSF53901">
    <property type="entry name" value="Thiolase-like"/>
    <property type="match status" value="1"/>
</dbReference>
<organism evidence="17 18">
    <name type="scientific">Fischerella muscicola CCMEE 5323</name>
    <dbReference type="NCBI Taxonomy" id="2019572"/>
    <lineage>
        <taxon>Bacteria</taxon>
        <taxon>Bacillati</taxon>
        <taxon>Cyanobacteriota</taxon>
        <taxon>Cyanophyceae</taxon>
        <taxon>Nostocales</taxon>
        <taxon>Hapalosiphonaceae</taxon>
        <taxon>Fischerella</taxon>
    </lineage>
</organism>
<dbReference type="PANTHER" id="PTHR43091">
    <property type="entry name" value="3-OXOACYL-[ACYL-CARRIER-PROTEIN] SYNTHASE"/>
    <property type="match status" value="1"/>
</dbReference>
<keyword evidence="7 14" id="KW-0275">Fatty acid biosynthesis</keyword>
<dbReference type="InterPro" id="IPR016039">
    <property type="entry name" value="Thiolase-like"/>
</dbReference>
<dbReference type="InterPro" id="IPR004655">
    <property type="entry name" value="FabH"/>
</dbReference>
<feature type="active site" evidence="14">
    <location>
        <position position="282"/>
    </location>
</feature>
<gene>
    <name evidence="14" type="primary">fabH</name>
    <name evidence="17" type="ORF">CEN44_01985</name>
</gene>
<keyword evidence="18" id="KW-1185">Reference proteome</keyword>
<sequence>MIPIKLSALGIYVPTKVMTNHDIAKIVDTSDEWIRTRTGIIERRIAAPEENTSTLATAAARQVLNKHGIDPLAIEMILVATMMPDTPFPSVACKVQNSIGATNAFAFDISAACSGFVYGLEIAAQFIKTGAVRNALVIGAEVLSRCIDWQDRSTCVLFGDGAGAVLLESGQENCFLSSVLRADGSGQDLLFMPAGGTTLPASIQTVENRQHFLKMKGKELFQAVVPIVCDAIIDTCEQAKISIEDVQLIVPHQANFHIIEEVAVFLGIPFERFMCNLHKYGNTSAASIPLALFDAVQEGKIVPDDYVMMLGFGAGLTCAASLIRWDKSFVC</sequence>
<evidence type="ECO:0000259" key="15">
    <source>
        <dbReference type="Pfam" id="PF08541"/>
    </source>
</evidence>
<evidence type="ECO:0000256" key="9">
    <source>
        <dbReference type="ARBA" id="ARBA00023315"/>
    </source>
</evidence>
<comment type="subcellular location">
    <subcellularLocation>
        <location evidence="14">Cytoplasm</location>
    </subcellularLocation>
</comment>
<feature type="active site" evidence="14">
    <location>
        <position position="252"/>
    </location>
</feature>
<dbReference type="Pfam" id="PF08545">
    <property type="entry name" value="ACP_syn_III"/>
    <property type="match status" value="1"/>
</dbReference>
<evidence type="ECO:0000256" key="3">
    <source>
        <dbReference type="ARBA" id="ARBA00022516"/>
    </source>
</evidence>
<evidence type="ECO:0000256" key="10">
    <source>
        <dbReference type="ARBA" id="ARBA00051096"/>
    </source>
</evidence>
<dbReference type="PANTHER" id="PTHR43091:SF1">
    <property type="entry name" value="BETA-KETOACYL-[ACYL-CARRIER-PROTEIN] SYNTHASE III, CHLOROPLASTIC"/>
    <property type="match status" value="1"/>
</dbReference>
<dbReference type="EMBL" id="NRQW01000047">
    <property type="protein sequence ID" value="PLZ93874.1"/>
    <property type="molecule type" value="Genomic_DNA"/>
</dbReference>
<dbReference type="HAMAP" id="MF_01815">
    <property type="entry name" value="FabH"/>
    <property type="match status" value="1"/>
</dbReference>
<feature type="active site" evidence="14">
    <location>
        <position position="113"/>
    </location>
</feature>
<comment type="domain">
    <text evidence="14">The last Arg residue of the ACP-binding site is essential for the weak association between ACP/AcpP and FabH.</text>
</comment>
<evidence type="ECO:0000259" key="16">
    <source>
        <dbReference type="Pfam" id="PF08545"/>
    </source>
</evidence>
<name>A0A2N6K8G0_FISMU</name>
<protein>
    <recommendedName>
        <fullName evidence="14">Beta-ketoacyl-[acyl-carrier-protein] synthase III</fullName>
        <shortName evidence="14">Beta-ketoacyl-ACP synthase III</shortName>
        <shortName evidence="14">KAS III</shortName>
        <ecNumber evidence="14">2.3.1.180</ecNumber>
    </recommendedName>
    <alternativeName>
        <fullName evidence="14">3-oxoacyl-[acyl-carrier-protein] synthase 3</fullName>
    </alternativeName>
    <alternativeName>
        <fullName evidence="14">3-oxoacyl-[acyl-carrier-protein] synthase III</fullName>
    </alternativeName>
</protein>
<evidence type="ECO:0000256" key="2">
    <source>
        <dbReference type="ARBA" id="ARBA00008642"/>
    </source>
</evidence>
<proteinExistence type="inferred from homology"/>
<comment type="pathway">
    <text evidence="1 14">Lipid metabolism; fatty acid biosynthesis.</text>
</comment>
<comment type="caution">
    <text evidence="17">The sequence shown here is derived from an EMBL/GenBank/DDBJ whole genome shotgun (WGS) entry which is preliminary data.</text>
</comment>
<keyword evidence="14" id="KW-0963">Cytoplasm</keyword>
<dbReference type="UniPathway" id="UPA00094"/>
<evidence type="ECO:0000313" key="18">
    <source>
        <dbReference type="Proteomes" id="UP000235036"/>
    </source>
</evidence>
<feature type="domain" description="Beta-ketoacyl-[acyl-carrier-protein] synthase III C-terminal" evidence="15">
    <location>
        <begin position="236"/>
        <end position="325"/>
    </location>
</feature>
<keyword evidence="3 14" id="KW-0444">Lipid biosynthesis</keyword>
<keyword evidence="6 14" id="KW-0443">Lipid metabolism</keyword>
<dbReference type="NCBIfam" id="NF006829">
    <property type="entry name" value="PRK09352.1"/>
    <property type="match status" value="1"/>
</dbReference>
<evidence type="ECO:0000256" key="8">
    <source>
        <dbReference type="ARBA" id="ARBA00023268"/>
    </source>
</evidence>
<dbReference type="RefSeq" id="WP_016869944.1">
    <property type="nucleotide sequence ID" value="NZ_CAWNVR010000542.1"/>
</dbReference>
<comment type="function">
    <text evidence="14">Catalyzes the condensation reaction of fatty acid synthesis by the addition to an acyl acceptor of two carbons from malonyl-ACP. Catalyzes the first condensation reaction which initiates fatty acid synthesis and may therefore play a role in governing the total rate of fatty acid production. Possesses both acetoacetyl-ACP synthase and acetyl transacylase activities. Its substrate specificity determines the biosynthesis of branched-chain and/or straight-chain of fatty acids.</text>
</comment>
<comment type="catalytic activity">
    <reaction evidence="12">
        <text>2-methylpropanoyl-CoA + malonyl-[ACP] + H(+) = 4-methyl-3-oxopentanoyl-[ACP] + CO2 + CoA</text>
        <dbReference type="Rhea" id="RHEA:42268"/>
        <dbReference type="Rhea" id="RHEA-COMP:9623"/>
        <dbReference type="Rhea" id="RHEA-COMP:9940"/>
        <dbReference type="ChEBI" id="CHEBI:15378"/>
        <dbReference type="ChEBI" id="CHEBI:16526"/>
        <dbReference type="ChEBI" id="CHEBI:57287"/>
        <dbReference type="ChEBI" id="CHEBI:57338"/>
        <dbReference type="ChEBI" id="CHEBI:78449"/>
        <dbReference type="ChEBI" id="CHEBI:78820"/>
        <dbReference type="EC" id="2.3.1.300"/>
    </reaction>
    <physiologicalReaction direction="left-to-right" evidence="12">
        <dbReference type="Rhea" id="RHEA:42269"/>
    </physiologicalReaction>
</comment>
<dbReference type="NCBIfam" id="TIGR00747">
    <property type="entry name" value="fabH"/>
    <property type="match status" value="1"/>
</dbReference>
<comment type="caution">
    <text evidence="14">Lacks conserved residue(s) required for the propagation of feature annotation.</text>
</comment>
<dbReference type="InterPro" id="IPR013751">
    <property type="entry name" value="ACP_syn_III_N"/>
</dbReference>
<dbReference type="Proteomes" id="UP000235036">
    <property type="component" value="Unassembled WGS sequence"/>
</dbReference>
<comment type="catalytic activity">
    <reaction evidence="11">
        <text>(2S)-2-methylbutanoyl-CoA + malonyl-[ACP] + H(+) = (4S)-4-methyl-3-oxohexanoyl-[ACP] + CO2 + CoA</text>
        <dbReference type="Rhea" id="RHEA:42276"/>
        <dbReference type="Rhea" id="RHEA-COMP:9623"/>
        <dbReference type="Rhea" id="RHEA-COMP:17148"/>
        <dbReference type="ChEBI" id="CHEBI:15378"/>
        <dbReference type="ChEBI" id="CHEBI:16526"/>
        <dbReference type="ChEBI" id="CHEBI:57287"/>
        <dbReference type="ChEBI" id="CHEBI:78449"/>
        <dbReference type="ChEBI" id="CHEBI:88166"/>
        <dbReference type="ChEBI" id="CHEBI:167462"/>
        <dbReference type="EC" id="2.3.1.300"/>
    </reaction>
    <physiologicalReaction direction="left-to-right" evidence="11">
        <dbReference type="Rhea" id="RHEA:42277"/>
    </physiologicalReaction>
</comment>
<evidence type="ECO:0000256" key="4">
    <source>
        <dbReference type="ARBA" id="ARBA00022679"/>
    </source>
</evidence>
<dbReference type="AlphaFoldDB" id="A0A2N6K8G0"/>
<evidence type="ECO:0000256" key="7">
    <source>
        <dbReference type="ARBA" id="ARBA00023160"/>
    </source>
</evidence>
<dbReference type="FunFam" id="3.40.47.10:FF:000004">
    <property type="entry name" value="3-oxoacyl-[acyl-carrier-protein] synthase 3"/>
    <property type="match status" value="1"/>
</dbReference>
<evidence type="ECO:0000256" key="6">
    <source>
        <dbReference type="ARBA" id="ARBA00023098"/>
    </source>
</evidence>
<dbReference type="GO" id="GO:0005737">
    <property type="term" value="C:cytoplasm"/>
    <property type="evidence" value="ECO:0007669"/>
    <property type="project" value="UniProtKB-SubCell"/>
</dbReference>
<keyword evidence="5 14" id="KW-0276">Fatty acid metabolism</keyword>
<keyword evidence="4 14" id="KW-0808">Transferase</keyword>
<evidence type="ECO:0000256" key="14">
    <source>
        <dbReference type="HAMAP-Rule" id="MF_01815"/>
    </source>
</evidence>
<dbReference type="InterPro" id="IPR013747">
    <property type="entry name" value="ACP_syn_III_C"/>
</dbReference>